<dbReference type="EMBL" id="FOAP01000006">
    <property type="protein sequence ID" value="SEL43739.1"/>
    <property type="molecule type" value="Genomic_DNA"/>
</dbReference>
<organism evidence="1 2">
    <name type="scientific">Stigmatella aurantiaca</name>
    <dbReference type="NCBI Taxonomy" id="41"/>
    <lineage>
        <taxon>Bacteria</taxon>
        <taxon>Pseudomonadati</taxon>
        <taxon>Myxococcota</taxon>
        <taxon>Myxococcia</taxon>
        <taxon>Myxococcales</taxon>
        <taxon>Cystobacterineae</taxon>
        <taxon>Archangiaceae</taxon>
        <taxon>Stigmatella</taxon>
    </lineage>
</organism>
<keyword evidence="2" id="KW-1185">Reference proteome</keyword>
<reference evidence="2" key="1">
    <citation type="submission" date="2016-10" db="EMBL/GenBank/DDBJ databases">
        <authorList>
            <person name="Varghese N."/>
            <person name="Submissions S."/>
        </authorList>
    </citation>
    <scope>NUCLEOTIDE SEQUENCE [LARGE SCALE GENOMIC DNA]</scope>
    <source>
        <strain evidence="2">DSM 17044</strain>
    </source>
</reference>
<proteinExistence type="predicted"/>
<evidence type="ECO:0000313" key="2">
    <source>
        <dbReference type="Proteomes" id="UP000182719"/>
    </source>
</evidence>
<accession>A0A1H7Q7G8</accession>
<dbReference type="Proteomes" id="UP000182719">
    <property type="component" value="Unassembled WGS sequence"/>
</dbReference>
<gene>
    <name evidence="1" type="ORF">SAMN05444354_10636</name>
</gene>
<sequence>MVAAQCTSHSRHQLVESGVAALREFVVLHHLKYSLHIVELRRVRRQVEEAQVLAGQCLPIMMGSRRTTSESRLFARRQAPVGMASPAILCRSILKSMKSPNRALALWLPIMLAALMGGCSTRSHTTAVRALAPLSVADSNLRSTTAPNPPTTVAQTAGNCWNSVSCCVQNHPLTPVQSCGADPLEASEILEALGQFAAAAQVLEAAGRLPKWKRKCMDKYNDCINKGWVGTWNCVDCLRYCEGQQGSWPEDRCFPEDGQW</sequence>
<name>A0A1H7Q7G8_STIAU</name>
<evidence type="ECO:0000313" key="1">
    <source>
        <dbReference type="EMBL" id="SEL43739.1"/>
    </source>
</evidence>
<dbReference type="AlphaFoldDB" id="A0A1H7Q7G8"/>
<protein>
    <submittedName>
        <fullName evidence="1">Uncharacterized protein</fullName>
    </submittedName>
</protein>